<evidence type="ECO:0000259" key="6">
    <source>
        <dbReference type="Pfam" id="PF12931"/>
    </source>
</evidence>
<dbReference type="PANTHER" id="PTHR13402">
    <property type="entry name" value="RGPR-RELATED"/>
    <property type="match status" value="1"/>
</dbReference>
<dbReference type="KEGG" id="smo:SELMODRAFT_412224"/>
<comment type="similarity">
    <text evidence="2">Belongs to the SEC16 family.</text>
</comment>
<dbReference type="AlphaFoldDB" id="D8RKH2"/>
<comment type="subcellular location">
    <subcellularLocation>
        <location evidence="1">Endoplasmic reticulum</location>
    </subcellularLocation>
</comment>
<dbReference type="InterPro" id="IPR024298">
    <property type="entry name" value="Sec16_Sec23-bd"/>
</dbReference>
<dbReference type="HOGENOM" id="CLU_470445_0_0_1"/>
<organism evidence="8">
    <name type="scientific">Selaginella moellendorffii</name>
    <name type="common">Spikemoss</name>
    <dbReference type="NCBI Taxonomy" id="88036"/>
    <lineage>
        <taxon>Eukaryota</taxon>
        <taxon>Viridiplantae</taxon>
        <taxon>Streptophyta</taxon>
        <taxon>Embryophyta</taxon>
        <taxon>Tracheophyta</taxon>
        <taxon>Lycopodiopsida</taxon>
        <taxon>Selaginellales</taxon>
        <taxon>Selaginellaceae</taxon>
        <taxon>Selaginella</taxon>
    </lineage>
</organism>
<dbReference type="Gramene" id="EFJ27238">
    <property type="protein sequence ID" value="EFJ27238"/>
    <property type="gene ID" value="SELMODRAFT_412224"/>
</dbReference>
<evidence type="ECO:0000313" key="8">
    <source>
        <dbReference type="Proteomes" id="UP000001514"/>
    </source>
</evidence>
<dbReference type="Pfam" id="PF12931">
    <property type="entry name" value="TPR_Sec16"/>
    <property type="match status" value="1"/>
</dbReference>
<dbReference type="GO" id="GO:0016192">
    <property type="term" value="P:vesicle-mediated transport"/>
    <property type="evidence" value="ECO:0007669"/>
    <property type="project" value="UniProtKB-KW"/>
</dbReference>
<keyword evidence="8" id="KW-1185">Reference proteome</keyword>
<evidence type="ECO:0000256" key="5">
    <source>
        <dbReference type="ARBA" id="ARBA00022892"/>
    </source>
</evidence>
<evidence type="ECO:0000256" key="3">
    <source>
        <dbReference type="ARBA" id="ARBA00022448"/>
    </source>
</evidence>
<evidence type="ECO:0000313" key="7">
    <source>
        <dbReference type="EMBL" id="EFJ27238.1"/>
    </source>
</evidence>
<keyword evidence="5" id="KW-0931">ER-Golgi transport</keyword>
<dbReference type="STRING" id="88036.D8RKH2"/>
<protein>
    <recommendedName>
        <fullName evidence="6">Sec16 Sec23-binding domain-containing protein</fullName>
    </recommendedName>
</protein>
<accession>D8RKH2</accession>
<dbReference type="GO" id="GO:0005783">
    <property type="term" value="C:endoplasmic reticulum"/>
    <property type="evidence" value="ECO:0007669"/>
    <property type="project" value="UniProtKB-SubCell"/>
</dbReference>
<reference evidence="7 8" key="1">
    <citation type="journal article" date="2011" name="Science">
        <title>The Selaginella genome identifies genetic changes associated with the evolution of vascular plants.</title>
        <authorList>
            <person name="Banks J.A."/>
            <person name="Nishiyama T."/>
            <person name="Hasebe M."/>
            <person name="Bowman J.L."/>
            <person name="Gribskov M."/>
            <person name="dePamphilis C."/>
            <person name="Albert V.A."/>
            <person name="Aono N."/>
            <person name="Aoyama T."/>
            <person name="Ambrose B.A."/>
            <person name="Ashton N.W."/>
            <person name="Axtell M.J."/>
            <person name="Barker E."/>
            <person name="Barker M.S."/>
            <person name="Bennetzen J.L."/>
            <person name="Bonawitz N.D."/>
            <person name="Chapple C."/>
            <person name="Cheng C."/>
            <person name="Correa L.G."/>
            <person name="Dacre M."/>
            <person name="DeBarry J."/>
            <person name="Dreyer I."/>
            <person name="Elias M."/>
            <person name="Engstrom E.M."/>
            <person name="Estelle M."/>
            <person name="Feng L."/>
            <person name="Finet C."/>
            <person name="Floyd S.K."/>
            <person name="Frommer W.B."/>
            <person name="Fujita T."/>
            <person name="Gramzow L."/>
            <person name="Gutensohn M."/>
            <person name="Harholt J."/>
            <person name="Hattori M."/>
            <person name="Heyl A."/>
            <person name="Hirai T."/>
            <person name="Hiwatashi Y."/>
            <person name="Ishikawa M."/>
            <person name="Iwata M."/>
            <person name="Karol K.G."/>
            <person name="Koehler B."/>
            <person name="Kolukisaoglu U."/>
            <person name="Kubo M."/>
            <person name="Kurata T."/>
            <person name="Lalonde S."/>
            <person name="Li K."/>
            <person name="Li Y."/>
            <person name="Litt A."/>
            <person name="Lyons E."/>
            <person name="Manning G."/>
            <person name="Maruyama T."/>
            <person name="Michael T.P."/>
            <person name="Mikami K."/>
            <person name="Miyazaki S."/>
            <person name="Morinaga S."/>
            <person name="Murata T."/>
            <person name="Mueller-Roeber B."/>
            <person name="Nelson D.R."/>
            <person name="Obara M."/>
            <person name="Oguri Y."/>
            <person name="Olmstead R.G."/>
            <person name="Onodera N."/>
            <person name="Petersen B.L."/>
            <person name="Pils B."/>
            <person name="Prigge M."/>
            <person name="Rensing S.A."/>
            <person name="Riano-Pachon D.M."/>
            <person name="Roberts A.W."/>
            <person name="Sato Y."/>
            <person name="Scheller H.V."/>
            <person name="Schulz B."/>
            <person name="Schulz C."/>
            <person name="Shakirov E.V."/>
            <person name="Shibagaki N."/>
            <person name="Shinohara N."/>
            <person name="Shippen D.E."/>
            <person name="Soerensen I."/>
            <person name="Sotooka R."/>
            <person name="Sugimoto N."/>
            <person name="Sugita M."/>
            <person name="Sumikawa N."/>
            <person name="Tanurdzic M."/>
            <person name="Theissen G."/>
            <person name="Ulvskov P."/>
            <person name="Wakazuki S."/>
            <person name="Weng J.K."/>
            <person name="Willats W.W."/>
            <person name="Wipf D."/>
            <person name="Wolf P.G."/>
            <person name="Yang L."/>
            <person name="Zimmer A.D."/>
            <person name="Zhu Q."/>
            <person name="Mitros T."/>
            <person name="Hellsten U."/>
            <person name="Loque D."/>
            <person name="Otillar R."/>
            <person name="Salamov A."/>
            <person name="Schmutz J."/>
            <person name="Shapiro H."/>
            <person name="Lindquist E."/>
            <person name="Lucas S."/>
            <person name="Rokhsar D."/>
            <person name="Grigoriev I.V."/>
        </authorList>
    </citation>
    <scope>NUCLEOTIDE SEQUENCE [LARGE SCALE GENOMIC DNA]</scope>
</reference>
<evidence type="ECO:0000256" key="4">
    <source>
        <dbReference type="ARBA" id="ARBA00022824"/>
    </source>
</evidence>
<name>D8RKH2_SELML</name>
<evidence type="ECO:0000256" key="1">
    <source>
        <dbReference type="ARBA" id="ARBA00004240"/>
    </source>
</evidence>
<evidence type="ECO:0000256" key="2">
    <source>
        <dbReference type="ARBA" id="ARBA00005927"/>
    </source>
</evidence>
<dbReference type="InParanoid" id="D8RKH2"/>
<feature type="domain" description="Sec16 Sec23-binding" evidence="6">
    <location>
        <begin position="493"/>
        <end position="556"/>
    </location>
</feature>
<dbReference type="EMBL" id="GL377582">
    <property type="protein sequence ID" value="EFJ27238.1"/>
    <property type="molecule type" value="Genomic_DNA"/>
</dbReference>
<keyword evidence="3" id="KW-0813">Transport</keyword>
<keyword evidence="4" id="KW-0256">Endoplasmic reticulum</keyword>
<sequence length="580" mass="65670">MDLPPTHQSAVEQGEQRILDPLPVDPLSCNQWCYRCSPASRLPLHWSQKVSICSSRIFFGPNEELRMLLAVTDKGFPAKLTLKMESMAELNRSSVWKSDSLISPDEFGGTFSRSKQFLLLQGFWSLVPVPKPTGPDGDIALRREPVGSSTLSRHQVPVDVANWIEFHENEVGDFAPSSHTSEIGPYLHAKTKCRVKASAARDENYKSPQARELLMLKPFDGLEEMQTYHTVIMPPRKMREEEAKNVSLTLSELSQVELVVEKSVAIAALVQIPWREAEGHRQNPSWCLTVRITSCAPAAWAASIYCDAFNRSGLKIEGDSWPDPRSESVNVLTPKWKNIERRREWNWSWRHRRGSGGGEFRATALKNTISRSKKERWKFIAIENGGESQSYKPSGVEELSPERFSDSRKEYLANRECVKRLYGLLKTGNFGDVLFLWPREGLHRHYSGDGSTRVSAAVQKLFCLMVLHDGNKYVLGSSYIIALQPQPVPASAVDGATQDPVEGMLEEWQENLAIMAANRTNGDERVIMHLGDCLWRHQDEICGAHICYLVANASFEPFPFCQTLSYRCRPFKWKCTNLQE</sequence>
<proteinExistence type="inferred from homology"/>
<dbReference type="PANTHER" id="PTHR13402:SF29">
    <property type="entry name" value="ANCESTRAL COATOMER ELEMENT 1 SEC16_SEC31 DOMAIN-CONTAINING PROTEIN"/>
    <property type="match status" value="1"/>
</dbReference>
<dbReference type="eggNOG" id="KOG1913">
    <property type="taxonomic scope" value="Eukaryota"/>
</dbReference>
<gene>
    <name evidence="7" type="ORF">SELMODRAFT_412224</name>
</gene>
<dbReference type="Proteomes" id="UP000001514">
    <property type="component" value="Unassembled WGS sequence"/>
</dbReference>